<keyword evidence="6 7" id="KW-0472">Membrane</keyword>
<keyword evidence="5 7" id="KW-1133">Transmembrane helix</keyword>
<feature type="compositionally biased region" description="Low complexity" evidence="8">
    <location>
        <begin position="123"/>
        <end position="133"/>
    </location>
</feature>
<feature type="transmembrane region" description="Helical" evidence="7">
    <location>
        <begin position="370"/>
        <end position="390"/>
    </location>
</feature>
<dbReference type="GeneID" id="20527298"/>
<evidence type="ECO:0000313" key="10">
    <source>
        <dbReference type="Proteomes" id="UP000030693"/>
    </source>
</evidence>
<organism evidence="9">
    <name type="scientific">Fonticula alba</name>
    <name type="common">Slime mold</name>
    <dbReference type="NCBI Taxonomy" id="691883"/>
    <lineage>
        <taxon>Eukaryota</taxon>
        <taxon>Rotosphaerida</taxon>
        <taxon>Fonticulaceae</taxon>
        <taxon>Fonticula</taxon>
    </lineage>
</organism>
<evidence type="ECO:0000256" key="4">
    <source>
        <dbReference type="ARBA" id="ARBA00022729"/>
    </source>
</evidence>
<evidence type="ECO:0000256" key="3">
    <source>
        <dbReference type="ARBA" id="ARBA00022692"/>
    </source>
</evidence>
<feature type="transmembrane region" description="Helical" evidence="7">
    <location>
        <begin position="689"/>
        <end position="710"/>
    </location>
</feature>
<dbReference type="eggNOG" id="KOG1278">
    <property type="taxonomic scope" value="Eukaryota"/>
</dbReference>
<dbReference type="STRING" id="691883.A0A058Z8J2"/>
<feature type="transmembrane region" description="Helical" evidence="7">
    <location>
        <begin position="593"/>
        <end position="615"/>
    </location>
</feature>
<dbReference type="PANTHER" id="PTHR10766">
    <property type="entry name" value="TRANSMEMBRANE 9 SUPERFAMILY PROTEIN"/>
    <property type="match status" value="1"/>
</dbReference>
<feature type="transmembrane region" description="Helical" evidence="7">
    <location>
        <begin position="503"/>
        <end position="522"/>
    </location>
</feature>
<evidence type="ECO:0000313" key="9">
    <source>
        <dbReference type="EMBL" id="KCV70243.1"/>
    </source>
</evidence>
<dbReference type="Pfam" id="PF02990">
    <property type="entry name" value="EMP70"/>
    <property type="match status" value="1"/>
</dbReference>
<evidence type="ECO:0000256" key="1">
    <source>
        <dbReference type="ARBA" id="ARBA00004141"/>
    </source>
</evidence>
<reference evidence="9" key="1">
    <citation type="submission" date="2013-04" db="EMBL/GenBank/DDBJ databases">
        <title>The Genome Sequence of Fonticula alba ATCC 38817.</title>
        <authorList>
            <consortium name="The Broad Institute Genomics Platform"/>
            <person name="Russ C."/>
            <person name="Cuomo C."/>
            <person name="Burger G."/>
            <person name="Gray M.W."/>
            <person name="Holland P.W.H."/>
            <person name="King N."/>
            <person name="Lang F.B.F."/>
            <person name="Roger A.J."/>
            <person name="Ruiz-Trillo I."/>
            <person name="Brown M."/>
            <person name="Walker B."/>
            <person name="Young S."/>
            <person name="Zeng Q."/>
            <person name="Gargeya S."/>
            <person name="Fitzgerald M."/>
            <person name="Haas B."/>
            <person name="Abouelleil A."/>
            <person name="Allen A.W."/>
            <person name="Alvarado L."/>
            <person name="Arachchi H.M."/>
            <person name="Berlin A.M."/>
            <person name="Chapman S.B."/>
            <person name="Gainer-Dewar J."/>
            <person name="Goldberg J."/>
            <person name="Griggs A."/>
            <person name="Gujja S."/>
            <person name="Hansen M."/>
            <person name="Howarth C."/>
            <person name="Imamovic A."/>
            <person name="Ireland A."/>
            <person name="Larimer J."/>
            <person name="McCowan C."/>
            <person name="Murphy C."/>
            <person name="Pearson M."/>
            <person name="Poon T.W."/>
            <person name="Priest M."/>
            <person name="Roberts A."/>
            <person name="Saif S."/>
            <person name="Shea T."/>
            <person name="Sisk P."/>
            <person name="Sykes S."/>
            <person name="Wortman J."/>
            <person name="Nusbaum C."/>
            <person name="Birren B."/>
        </authorList>
    </citation>
    <scope>NUCLEOTIDE SEQUENCE [LARGE SCALE GENOMIC DNA]</scope>
    <source>
        <strain evidence="9">ATCC 38817</strain>
    </source>
</reference>
<dbReference type="AlphaFoldDB" id="A0A058Z8J2"/>
<feature type="transmembrane region" description="Helical" evidence="7">
    <location>
        <begin position="760"/>
        <end position="790"/>
    </location>
</feature>
<dbReference type="OMA" id="HEYEGNW"/>
<proteinExistence type="inferred from homology"/>
<dbReference type="Proteomes" id="UP000030693">
    <property type="component" value="Unassembled WGS sequence"/>
</dbReference>
<evidence type="ECO:0000256" key="6">
    <source>
        <dbReference type="ARBA" id="ARBA00023136"/>
    </source>
</evidence>
<feature type="region of interest" description="Disordered" evidence="8">
    <location>
        <begin position="108"/>
        <end position="133"/>
    </location>
</feature>
<feature type="chain" id="PRO_5007353012" description="Transmembrane 9 superfamily member" evidence="7">
    <location>
        <begin position="26"/>
        <end position="803"/>
    </location>
</feature>
<name>A0A058Z8J2_FONAL</name>
<comment type="subcellular location">
    <subcellularLocation>
        <location evidence="1">Membrane</location>
        <topology evidence="1">Multi-pass membrane protein</topology>
    </subcellularLocation>
</comment>
<evidence type="ECO:0000256" key="2">
    <source>
        <dbReference type="ARBA" id="ARBA00005227"/>
    </source>
</evidence>
<evidence type="ECO:0000256" key="7">
    <source>
        <dbReference type="RuleBase" id="RU363079"/>
    </source>
</evidence>
<protein>
    <recommendedName>
        <fullName evidence="7">Transmembrane 9 superfamily member</fullName>
    </recommendedName>
</protein>
<feature type="transmembrane region" description="Helical" evidence="7">
    <location>
        <begin position="722"/>
        <end position="748"/>
    </location>
</feature>
<comment type="similarity">
    <text evidence="2 7">Belongs to the nonaspanin (TM9SF) (TC 9.A.2) family.</text>
</comment>
<keyword evidence="4 7" id="KW-0732">Signal</keyword>
<feature type="transmembrane region" description="Helical" evidence="7">
    <location>
        <begin position="650"/>
        <end position="669"/>
    </location>
</feature>
<dbReference type="OrthoDB" id="1666796at2759"/>
<gene>
    <name evidence="9" type="ORF">H696_02573</name>
</gene>
<feature type="signal peptide" evidence="7">
    <location>
        <begin position="1"/>
        <end position="25"/>
    </location>
</feature>
<dbReference type="EMBL" id="KB932204">
    <property type="protein sequence ID" value="KCV70243.1"/>
    <property type="molecule type" value="Genomic_DNA"/>
</dbReference>
<dbReference type="InterPro" id="IPR004240">
    <property type="entry name" value="EMP70"/>
</dbReference>
<keyword evidence="3 7" id="KW-0812">Transmembrane</keyword>
<evidence type="ECO:0000256" key="5">
    <source>
        <dbReference type="ARBA" id="ARBA00022989"/>
    </source>
</evidence>
<dbReference type="GO" id="GO:0016020">
    <property type="term" value="C:membrane"/>
    <property type="evidence" value="ECO:0007669"/>
    <property type="project" value="UniProtKB-SubCell"/>
</dbReference>
<dbReference type="GO" id="GO:0072657">
    <property type="term" value="P:protein localization to membrane"/>
    <property type="evidence" value="ECO:0007669"/>
    <property type="project" value="TreeGrafter"/>
</dbReference>
<dbReference type="RefSeq" id="XP_009494759.1">
    <property type="nucleotide sequence ID" value="XM_009496484.1"/>
</dbReference>
<sequence length="803" mass="85197">MATHRLLALLLALVVVLAPASRAFAQATDEADEQLALEGMAAKGHAMAASSSGTPSRFVGNTAVLKSLVLAEGDVVPVWYNTVGAPMALLGSDPLLRPVGGLPFCTTERSLAPTKPGKTPADGVPGLKPGPVGPVSRRNDWLQMWSGDRVSLSPLLIEAGIDLPCSPLCRGADGSSTVKATRSESSLLSSLVKSGHRAEWVIAGKPVFSRHSRFYGNSDLAAGVELGIPLGRLEKGFPVLFNHFDLKVYFHPESLSKDKTGLRVLGVEAVPRSIDQSHGFCPHDRDESMVDADSIRPQPVLDLTSSPKKRADETPPTEVLAINYSYSVRFVKTTPAEFVPVARALASPPVRLAHSLQAPVVPADASSAKLLGIGDFLAPVVIVGFGFMIFRSMREESERYNSRTNIELQEKDGSAAAQGLVLMIDDPSASGQVGGLAGWRLIHGDVFRPPRRRGWLVLLISTAIQLATTGIFLTACLVLLSISGDSLSEVLYSQTLSSHGSRLAILGATACAFIVLSAVANYHGSRVHKFFIHGTAAPSSTASAASKGPGSWSRQAVINSLTIPAGLMVAQMFVNLAASLVQSSSRIPLRVVLGAFGAGLVMAGALPFGLAGAYFGRKKAVLSTPVRTNRIPRPVPVAPLLWGRIPLGPYTVALAYAFPLGLYMWGALARLHSGMVPWSWFPPMVSWEYALALTLWMGTLIGGACLAGMATAYHCWQTENYFWWWPAALAPGCAAAMAVMLHCVTQLVRVGTATDLPGQAAAVVVILFRGVQLLLLLCPVAAGVGVFAAFQTARWLFSTVRVE</sequence>
<feature type="transmembrane region" description="Helical" evidence="7">
    <location>
        <begin position="455"/>
        <end position="483"/>
    </location>
</feature>
<evidence type="ECO:0000256" key="8">
    <source>
        <dbReference type="SAM" id="MobiDB-lite"/>
    </source>
</evidence>
<accession>A0A058Z8J2</accession>
<keyword evidence="10" id="KW-1185">Reference proteome</keyword>